<reference evidence="2" key="1">
    <citation type="submission" date="2012-02" db="EMBL/GenBank/DDBJ databases">
        <title>The complete genome of Frateuria aurantia DSM 6220.</title>
        <authorList>
            <consortium name="US DOE Joint Genome Institute (JGI-PGF)"/>
            <person name="Lucas S."/>
            <person name="Copeland A."/>
            <person name="Lapidus A."/>
            <person name="Glavina del Rio T."/>
            <person name="Dalin E."/>
            <person name="Tice H."/>
            <person name="Bruce D."/>
            <person name="Goodwin L."/>
            <person name="Pitluck S."/>
            <person name="Peters L."/>
            <person name="Ovchinnikova G."/>
            <person name="Teshima H."/>
            <person name="Kyrpides N."/>
            <person name="Mavromatis K."/>
            <person name="Ivanova N."/>
            <person name="Brettin T."/>
            <person name="Detter J.C."/>
            <person name="Han C."/>
            <person name="Larimer F."/>
            <person name="Land M."/>
            <person name="Hauser L."/>
            <person name="Markowitz V."/>
            <person name="Cheng J.-F."/>
            <person name="Hugenholtz P."/>
            <person name="Woyke T."/>
            <person name="Wu D."/>
            <person name="Brambilla E."/>
            <person name="Klenk H.-P."/>
            <person name="Eisen J.A."/>
        </authorList>
    </citation>
    <scope>NUCLEOTIDE SEQUENCE</scope>
    <source>
        <strain evidence="2">DSM 6220</strain>
    </source>
</reference>
<dbReference type="AlphaFoldDB" id="H8L559"/>
<dbReference type="HOGENOM" id="CLU_2368731_0_0_6"/>
<evidence type="ECO:0000256" key="1">
    <source>
        <dbReference type="SAM" id="Phobius"/>
    </source>
</evidence>
<dbReference type="KEGG" id="fau:Fraau_2262"/>
<feature type="transmembrane region" description="Helical" evidence="1">
    <location>
        <begin position="58"/>
        <end position="78"/>
    </location>
</feature>
<sequence>MKLVFKAVWVGVLTMALSLISYRWSLLDPWLDQLGGWQLYDWLSGAFNRMGAERGSQLLLVLIGVDAFALALLLVTLASRLSGQVRRHAKSPLAR</sequence>
<organism evidence="2 3">
    <name type="scientific">Frateuria aurantia (strain ATCC 33424 / DSM 6220 / KCTC 2777 / LMG 1558 / NBRC 3245 / NCIMB 13370)</name>
    <name type="common">Acetobacter aurantius</name>
    <dbReference type="NCBI Taxonomy" id="767434"/>
    <lineage>
        <taxon>Bacteria</taxon>
        <taxon>Pseudomonadati</taxon>
        <taxon>Pseudomonadota</taxon>
        <taxon>Gammaproteobacteria</taxon>
        <taxon>Lysobacterales</taxon>
        <taxon>Rhodanobacteraceae</taxon>
        <taxon>Frateuria</taxon>
    </lineage>
</organism>
<protein>
    <submittedName>
        <fullName evidence="2">Uncharacterized protein</fullName>
    </submittedName>
</protein>
<keyword evidence="1" id="KW-0472">Membrane</keyword>
<name>H8L559_FRAAD</name>
<feature type="transmembrane region" description="Helical" evidence="1">
    <location>
        <begin position="7"/>
        <end position="24"/>
    </location>
</feature>
<dbReference type="EMBL" id="CP003350">
    <property type="protein sequence ID" value="AFC86638.1"/>
    <property type="molecule type" value="Genomic_DNA"/>
</dbReference>
<gene>
    <name evidence="2" type="ordered locus">Fraau_2262</name>
</gene>
<keyword evidence="3" id="KW-1185">Reference proteome</keyword>
<evidence type="ECO:0000313" key="3">
    <source>
        <dbReference type="Proteomes" id="UP000005234"/>
    </source>
</evidence>
<proteinExistence type="predicted"/>
<accession>H8L559</accession>
<dbReference type="Proteomes" id="UP000005234">
    <property type="component" value="Chromosome"/>
</dbReference>
<dbReference type="RefSeq" id="WP_014403641.1">
    <property type="nucleotide sequence ID" value="NC_017033.1"/>
</dbReference>
<keyword evidence="1" id="KW-0812">Transmembrane</keyword>
<evidence type="ECO:0000313" key="2">
    <source>
        <dbReference type="EMBL" id="AFC86638.1"/>
    </source>
</evidence>
<keyword evidence="1" id="KW-1133">Transmembrane helix</keyword>